<dbReference type="AlphaFoldDB" id="A0A9W6ZBL7"/>
<comment type="caution">
    <text evidence="4">The sequence shown here is derived from an EMBL/GenBank/DDBJ whole genome shotgun (WGS) entry which is preliminary data.</text>
</comment>
<organism evidence="4 5">
    <name type="scientific">Triparma retinervis</name>
    <dbReference type="NCBI Taxonomy" id="2557542"/>
    <lineage>
        <taxon>Eukaryota</taxon>
        <taxon>Sar</taxon>
        <taxon>Stramenopiles</taxon>
        <taxon>Ochrophyta</taxon>
        <taxon>Bolidophyceae</taxon>
        <taxon>Parmales</taxon>
        <taxon>Triparmaceae</taxon>
        <taxon>Triparma</taxon>
    </lineage>
</organism>
<dbReference type="Proteomes" id="UP001165082">
    <property type="component" value="Unassembled WGS sequence"/>
</dbReference>
<evidence type="ECO:0000313" key="4">
    <source>
        <dbReference type="EMBL" id="GMH49241.1"/>
    </source>
</evidence>
<evidence type="ECO:0000256" key="1">
    <source>
        <dbReference type="SAM" id="Coils"/>
    </source>
</evidence>
<feature type="transmembrane region" description="Helical" evidence="3">
    <location>
        <begin position="56"/>
        <end position="74"/>
    </location>
</feature>
<feature type="coiled-coil region" evidence="1">
    <location>
        <begin position="96"/>
        <end position="147"/>
    </location>
</feature>
<dbReference type="OrthoDB" id="192197at2759"/>
<protein>
    <submittedName>
        <fullName evidence="4">Uncharacterized protein</fullName>
    </submittedName>
</protein>
<reference evidence="4" key="1">
    <citation type="submission" date="2022-07" db="EMBL/GenBank/DDBJ databases">
        <title>Genome analysis of Parmales, a sister group of diatoms, reveals the evolutionary specialization of diatoms from phago-mixotrophs to photoautotrophs.</title>
        <authorList>
            <person name="Ban H."/>
            <person name="Sato S."/>
            <person name="Yoshikawa S."/>
            <person name="Kazumasa Y."/>
            <person name="Nakamura Y."/>
            <person name="Ichinomiya M."/>
            <person name="Saitoh K."/>
            <person name="Sato N."/>
            <person name="Blanc-Mathieu R."/>
            <person name="Endo H."/>
            <person name="Kuwata A."/>
            <person name="Ogata H."/>
        </authorList>
    </citation>
    <scope>NUCLEOTIDE SEQUENCE</scope>
</reference>
<evidence type="ECO:0000256" key="3">
    <source>
        <dbReference type="SAM" id="Phobius"/>
    </source>
</evidence>
<gene>
    <name evidence="4" type="ORF">TrRE_jg8216</name>
</gene>
<keyword evidence="3" id="KW-1133">Transmembrane helix</keyword>
<proteinExistence type="predicted"/>
<keyword evidence="1" id="KW-0175">Coiled coil</keyword>
<accession>A0A9W6ZBL7</accession>
<keyword evidence="5" id="KW-1185">Reference proteome</keyword>
<feature type="region of interest" description="Disordered" evidence="2">
    <location>
        <begin position="259"/>
        <end position="283"/>
    </location>
</feature>
<sequence length="283" mass="32045">MGDNVVKYSDTDLETNNPSLLKMRSNFNPVFIGIVSFSGLLLGCTSYVFAASLVPVYISYPLLTSLFLCPYCIYARWRLQALDGFIEVENRIRSEVNRLTLENGRLKVLVNKMERNVNEFAGQNKKLKEAVENLSHVEDSLADLASESGVNVELLRELVYENKLVLENTKMVQSQTQRLCDSMSVQNLMSLVLKCDVDNSGDFTDMELRLIAGGMAGLEPGFQEGVFFEVLRRRREKAGGKRNTLGGLMEVVRNMMDEDVPDDERIVKRKPKMRRPSKREGSQ</sequence>
<keyword evidence="3" id="KW-0812">Transmembrane</keyword>
<keyword evidence="3" id="KW-0472">Membrane</keyword>
<feature type="compositionally biased region" description="Basic residues" evidence="2">
    <location>
        <begin position="267"/>
        <end position="277"/>
    </location>
</feature>
<evidence type="ECO:0000313" key="5">
    <source>
        <dbReference type="Proteomes" id="UP001165082"/>
    </source>
</evidence>
<name>A0A9W6ZBL7_9STRA</name>
<feature type="transmembrane region" description="Helical" evidence="3">
    <location>
        <begin position="30"/>
        <end position="50"/>
    </location>
</feature>
<evidence type="ECO:0000256" key="2">
    <source>
        <dbReference type="SAM" id="MobiDB-lite"/>
    </source>
</evidence>
<dbReference type="EMBL" id="BRXZ01004455">
    <property type="protein sequence ID" value="GMH49241.1"/>
    <property type="molecule type" value="Genomic_DNA"/>
</dbReference>